<dbReference type="InterPro" id="IPR004101">
    <property type="entry name" value="Mur_ligase_C"/>
</dbReference>
<dbReference type="InterPro" id="IPR013221">
    <property type="entry name" value="Mur_ligase_cen"/>
</dbReference>
<organism evidence="3">
    <name type="scientific">marine metagenome</name>
    <dbReference type="NCBI Taxonomy" id="408172"/>
    <lineage>
        <taxon>unclassified sequences</taxon>
        <taxon>metagenomes</taxon>
        <taxon>ecological metagenomes</taxon>
    </lineage>
</organism>
<evidence type="ECO:0008006" key="4">
    <source>
        <dbReference type="Google" id="ProtNLM"/>
    </source>
</evidence>
<dbReference type="AlphaFoldDB" id="A0A382VBB3"/>
<name>A0A382VBB3_9ZZZZ</name>
<accession>A0A382VBB3</accession>
<gene>
    <name evidence="3" type="ORF">METZ01_LOCUS396680</name>
</gene>
<dbReference type="SUPFAM" id="SSF53244">
    <property type="entry name" value="MurD-like peptide ligases, peptide-binding domain"/>
    <property type="match status" value="1"/>
</dbReference>
<evidence type="ECO:0000259" key="2">
    <source>
        <dbReference type="Pfam" id="PF08245"/>
    </source>
</evidence>
<dbReference type="PANTHER" id="PTHR43445:SF3">
    <property type="entry name" value="UDP-N-ACETYLMURAMATE--L-ALANINE LIGASE"/>
    <property type="match status" value="1"/>
</dbReference>
<feature type="non-terminal residue" evidence="3">
    <location>
        <position position="286"/>
    </location>
</feature>
<reference evidence="3" key="1">
    <citation type="submission" date="2018-05" db="EMBL/GenBank/DDBJ databases">
        <authorList>
            <person name="Lanie J.A."/>
            <person name="Ng W.-L."/>
            <person name="Kazmierczak K.M."/>
            <person name="Andrzejewski T.M."/>
            <person name="Davidsen T.M."/>
            <person name="Wayne K.J."/>
            <person name="Tettelin H."/>
            <person name="Glass J.I."/>
            <person name="Rusch D."/>
            <person name="Podicherti R."/>
            <person name="Tsui H.-C.T."/>
            <person name="Winkler M.E."/>
        </authorList>
    </citation>
    <scope>NUCLEOTIDE SEQUENCE</scope>
</reference>
<dbReference type="EMBL" id="UINC01150660">
    <property type="protein sequence ID" value="SVD43826.1"/>
    <property type="molecule type" value="Genomic_DNA"/>
</dbReference>
<evidence type="ECO:0000259" key="1">
    <source>
        <dbReference type="Pfam" id="PF02875"/>
    </source>
</evidence>
<dbReference type="InterPro" id="IPR036565">
    <property type="entry name" value="Mur-like_cat_sf"/>
</dbReference>
<feature type="non-terminal residue" evidence="3">
    <location>
        <position position="1"/>
    </location>
</feature>
<dbReference type="InterPro" id="IPR050061">
    <property type="entry name" value="MurCDEF_pg_biosynth"/>
</dbReference>
<dbReference type="Gene3D" id="3.40.1190.10">
    <property type="entry name" value="Mur-like, catalytic domain"/>
    <property type="match status" value="1"/>
</dbReference>
<dbReference type="Gene3D" id="3.90.190.20">
    <property type="entry name" value="Mur ligase, C-terminal domain"/>
    <property type="match status" value="1"/>
</dbReference>
<dbReference type="Pfam" id="PF02875">
    <property type="entry name" value="Mur_ligase_C"/>
    <property type="match status" value="1"/>
</dbReference>
<dbReference type="GO" id="GO:0005524">
    <property type="term" value="F:ATP binding"/>
    <property type="evidence" value="ECO:0007669"/>
    <property type="project" value="InterPro"/>
</dbReference>
<proteinExistence type="predicted"/>
<protein>
    <recommendedName>
        <fullName evidence="4">UDP-N-acetylmuramate--L-alanine ligase</fullName>
    </recommendedName>
</protein>
<evidence type="ECO:0000313" key="3">
    <source>
        <dbReference type="EMBL" id="SVD43826.1"/>
    </source>
</evidence>
<sequence>NFGSNTLSGSGDIIVVEADEFDRSFLSLQPSMSIINNLDLEHTDCYQDIDDIKDAFISFANSSQLDGIIGICIDDTNVKDIISKLKLPYRTYGTTSDASIRADQIKFSGFNSSFKLIQDNEFIGNINLGVPGKHNIQNSLAAITIALELNISIDIIKIGLEKYNGVKRRLEVKHQLKNGTILIDDYAHHPTEVEASISAIRKSFKNRIITVFQPHLYSRTYNFYQDFAKALSLSDVSILLDIYPSREKPIKDVTSELIYNEMLKLGYDNILLNKDISLIPKMIQDV</sequence>
<dbReference type="PANTHER" id="PTHR43445">
    <property type="entry name" value="UDP-N-ACETYLMURAMATE--L-ALANINE LIGASE-RELATED"/>
    <property type="match status" value="1"/>
</dbReference>
<dbReference type="SUPFAM" id="SSF53623">
    <property type="entry name" value="MurD-like peptide ligases, catalytic domain"/>
    <property type="match status" value="1"/>
</dbReference>
<feature type="domain" description="Mur ligase C-terminal" evidence="1">
    <location>
        <begin position="168"/>
        <end position="263"/>
    </location>
</feature>
<feature type="domain" description="Mur ligase central" evidence="2">
    <location>
        <begin position="12"/>
        <end position="146"/>
    </location>
</feature>
<dbReference type="InterPro" id="IPR036615">
    <property type="entry name" value="Mur_ligase_C_dom_sf"/>
</dbReference>
<dbReference type="Pfam" id="PF08245">
    <property type="entry name" value="Mur_ligase_M"/>
    <property type="match status" value="1"/>
</dbReference>
<dbReference type="GO" id="GO:0016881">
    <property type="term" value="F:acid-amino acid ligase activity"/>
    <property type="evidence" value="ECO:0007669"/>
    <property type="project" value="InterPro"/>
</dbReference>